<organism evidence="1 2">
    <name type="scientific">Candidatus Magnetoglobus multicellularis str. Araruama</name>
    <dbReference type="NCBI Taxonomy" id="890399"/>
    <lineage>
        <taxon>Bacteria</taxon>
        <taxon>Pseudomonadati</taxon>
        <taxon>Thermodesulfobacteriota</taxon>
        <taxon>Desulfobacteria</taxon>
        <taxon>Desulfobacterales</taxon>
        <taxon>Desulfobacteraceae</taxon>
        <taxon>Candidatus Magnetoglobus</taxon>
    </lineage>
</organism>
<dbReference type="Proteomes" id="UP000189670">
    <property type="component" value="Unassembled WGS sequence"/>
</dbReference>
<dbReference type="AlphaFoldDB" id="A0A1V1NUE9"/>
<evidence type="ECO:0000313" key="2">
    <source>
        <dbReference type="Proteomes" id="UP000189670"/>
    </source>
</evidence>
<comment type="caution">
    <text evidence="1">The sequence shown here is derived from an EMBL/GenBank/DDBJ whole genome shotgun (WGS) entry which is preliminary data.</text>
</comment>
<reference evidence="2" key="1">
    <citation type="submission" date="2012-11" db="EMBL/GenBank/DDBJ databases">
        <authorList>
            <person name="Lucero-Rivera Y.E."/>
            <person name="Tovar-Ramirez D."/>
        </authorList>
    </citation>
    <scope>NUCLEOTIDE SEQUENCE [LARGE SCALE GENOMIC DNA]</scope>
    <source>
        <strain evidence="2">Araruama</strain>
    </source>
</reference>
<evidence type="ECO:0008006" key="3">
    <source>
        <dbReference type="Google" id="ProtNLM"/>
    </source>
</evidence>
<proteinExistence type="predicted"/>
<sequence length="91" mass="10677">MDIFPNNPVVGYAQLRKSFTPEQQERITHHPKVLVTNSLNLLISKKCKNGRLFLEKFNAGLKKLKNNGRIIQMFKYLNSGKYDKQLEKWNN</sequence>
<gene>
    <name evidence="1" type="ORF">OMM_13092</name>
</gene>
<name>A0A1V1NUE9_9BACT</name>
<evidence type="ECO:0000313" key="1">
    <source>
        <dbReference type="EMBL" id="ETR66217.1"/>
    </source>
</evidence>
<dbReference type="EMBL" id="ATBP01002147">
    <property type="protein sequence ID" value="ETR66217.1"/>
    <property type="molecule type" value="Genomic_DNA"/>
</dbReference>
<accession>A0A1V1NUE9</accession>
<protein>
    <recommendedName>
        <fullName evidence="3">Solute-binding protein family 3/N-terminal domain-containing protein</fullName>
    </recommendedName>
</protein>